<evidence type="ECO:0000313" key="2">
    <source>
        <dbReference type="EMBL" id="MBV7390123.1"/>
    </source>
</evidence>
<evidence type="ECO:0000256" key="1">
    <source>
        <dbReference type="SAM" id="Phobius"/>
    </source>
</evidence>
<accession>A0ABS6TB47</accession>
<dbReference type="EMBL" id="JAHUZB010000002">
    <property type="protein sequence ID" value="MBV7390123.1"/>
    <property type="molecule type" value="Genomic_DNA"/>
</dbReference>
<evidence type="ECO:0000313" key="3">
    <source>
        <dbReference type="Proteomes" id="UP000774130"/>
    </source>
</evidence>
<proteinExistence type="predicted"/>
<organism evidence="2 3">
    <name type="scientific">Enterococcus alishanensis</name>
    <dbReference type="NCBI Taxonomy" id="1303817"/>
    <lineage>
        <taxon>Bacteria</taxon>
        <taxon>Bacillati</taxon>
        <taxon>Bacillota</taxon>
        <taxon>Bacilli</taxon>
        <taxon>Lactobacillales</taxon>
        <taxon>Enterococcaceae</taxon>
        <taxon>Enterococcus</taxon>
    </lineage>
</organism>
<keyword evidence="3" id="KW-1185">Reference proteome</keyword>
<gene>
    <name evidence="2" type="ORF">KUA55_05475</name>
</gene>
<keyword evidence="1" id="KW-1133">Transmembrane helix</keyword>
<feature type="transmembrane region" description="Helical" evidence="1">
    <location>
        <begin position="6"/>
        <end position="25"/>
    </location>
</feature>
<dbReference type="Proteomes" id="UP000774130">
    <property type="component" value="Unassembled WGS sequence"/>
</dbReference>
<name>A0ABS6TB47_9ENTE</name>
<sequence length="159" mass="18328">MNFFTILLLVFTLVLYLYLIVNRRAIIIPIASSKKRYVIYPFLMGVVIWVAVTQAIDVDQRIRTILAGLILLSFVLDKKGLTEDRLILNSLDLKGIPLIEIDRVVLMEDELTQLVKVNYFRKDRRGPVLLFDETITELAIFFSTHLKEGSKLEIVTTED</sequence>
<keyword evidence="1" id="KW-0472">Membrane</keyword>
<reference evidence="2 3" key="1">
    <citation type="submission" date="2021-06" db="EMBL/GenBank/DDBJ databases">
        <title>Enterococcus alishanensis sp. nov., a novel lactic acid bacterium isolated from fresh coffee beans.</title>
        <authorList>
            <person name="Chen Y.-S."/>
        </authorList>
    </citation>
    <scope>NUCLEOTIDE SEQUENCE [LARGE SCALE GENOMIC DNA]</scope>
    <source>
        <strain evidence="2 3">ALS3</strain>
    </source>
</reference>
<comment type="caution">
    <text evidence="2">The sequence shown here is derived from an EMBL/GenBank/DDBJ whole genome shotgun (WGS) entry which is preliminary data.</text>
</comment>
<keyword evidence="1" id="KW-0812">Transmembrane</keyword>
<protein>
    <submittedName>
        <fullName evidence="2">Uncharacterized protein</fullName>
    </submittedName>
</protein>
<feature type="transmembrane region" description="Helical" evidence="1">
    <location>
        <begin position="37"/>
        <end position="56"/>
    </location>
</feature>